<gene>
    <name evidence="4" type="ORF">FJZ00_03690</name>
</gene>
<evidence type="ECO:0000313" key="5">
    <source>
        <dbReference type="Proteomes" id="UP000703893"/>
    </source>
</evidence>
<keyword evidence="2" id="KW-1283">Bacterial microcompartment</keyword>
<evidence type="ECO:0000256" key="1">
    <source>
        <dbReference type="ARBA" id="ARBA00024322"/>
    </source>
</evidence>
<dbReference type="SMART" id="SM00877">
    <property type="entry name" value="BMC"/>
    <property type="match status" value="1"/>
</dbReference>
<dbReference type="InterPro" id="IPR044870">
    <property type="entry name" value="BMC_CP"/>
</dbReference>
<comment type="subcellular location">
    <subcellularLocation>
        <location evidence="1">Bacterial microcompartment</location>
    </subcellularLocation>
</comment>
<dbReference type="Gene3D" id="3.30.70.1710">
    <property type="match status" value="2"/>
</dbReference>
<organism evidence="4 5">
    <name type="scientific">Candidatus Tanganyikabacteria bacterium</name>
    <dbReference type="NCBI Taxonomy" id="2961651"/>
    <lineage>
        <taxon>Bacteria</taxon>
        <taxon>Bacillati</taxon>
        <taxon>Candidatus Sericytochromatia</taxon>
        <taxon>Candidatus Tanganyikabacteria</taxon>
    </lineage>
</organism>
<dbReference type="InterPro" id="IPR037233">
    <property type="entry name" value="CcmK-like_sf"/>
</dbReference>
<evidence type="ECO:0000259" key="3">
    <source>
        <dbReference type="PROSITE" id="PS51931"/>
    </source>
</evidence>
<reference evidence="4 5" key="1">
    <citation type="submission" date="2019-03" db="EMBL/GenBank/DDBJ databases">
        <title>Lake Tanganyika Metagenome-Assembled Genomes (MAGs).</title>
        <authorList>
            <person name="Tran P."/>
        </authorList>
    </citation>
    <scope>NUCLEOTIDE SEQUENCE [LARGE SCALE GENOMIC DNA]</scope>
    <source>
        <strain evidence="4">K_DeepCast_65m_m2_236</strain>
    </source>
</reference>
<dbReference type="InterPro" id="IPR000249">
    <property type="entry name" value="BMC_dom"/>
</dbReference>
<feature type="domain" description="BMC circularly permuted" evidence="3">
    <location>
        <begin position="3"/>
        <end position="106"/>
    </location>
</feature>
<accession>A0A937X4U8</accession>
<evidence type="ECO:0000256" key="2">
    <source>
        <dbReference type="ARBA" id="ARBA00024446"/>
    </source>
</evidence>
<dbReference type="PROSITE" id="PS51931">
    <property type="entry name" value="BMC_CP"/>
    <property type="match status" value="2"/>
</dbReference>
<comment type="caution">
    <text evidence="4">The sequence shown here is derived from an EMBL/GenBank/DDBJ whole genome shotgun (WGS) entry which is preliminary data.</text>
</comment>
<dbReference type="GO" id="GO:0031469">
    <property type="term" value="C:bacterial microcompartment"/>
    <property type="evidence" value="ECO:0007669"/>
    <property type="project" value="UniProtKB-SubCell"/>
</dbReference>
<evidence type="ECO:0000313" key="4">
    <source>
        <dbReference type="EMBL" id="MBM3274229.1"/>
    </source>
</evidence>
<name>A0A937X4U8_9BACT</name>
<proteinExistence type="predicted"/>
<protein>
    <recommendedName>
        <fullName evidence="3">BMC circularly permuted domain-containing protein</fullName>
    </recommendedName>
</protein>
<sequence>MAELRTLVYLDVLQPQVAGFLGTVSQGYLPIEGQASIYVEIAPGMEINVACDAALKATSVQPGMLIVEREFGVLEAHSWDQGMVREAGRAIIDRLGLKGEDDRLKPVVISQQTITGIDPHHTMLVNRMRHGDLILKNQTYFVMETHPAGYAVFAANEAEKAADISVLEFRAFGAFGRVYLAGSEAEIEEAAKAAVHGLQRITGRDNKVLAGR</sequence>
<feature type="domain" description="BMC circularly permuted" evidence="3">
    <location>
        <begin position="107"/>
        <end position="211"/>
    </location>
</feature>
<dbReference type="EMBL" id="VGJX01000157">
    <property type="protein sequence ID" value="MBM3274229.1"/>
    <property type="molecule type" value="Genomic_DNA"/>
</dbReference>
<dbReference type="Proteomes" id="UP000703893">
    <property type="component" value="Unassembled WGS sequence"/>
</dbReference>
<dbReference type="SUPFAM" id="SSF143414">
    <property type="entry name" value="CcmK-like"/>
    <property type="match status" value="1"/>
</dbReference>
<dbReference type="AlphaFoldDB" id="A0A937X4U8"/>